<sequence length="291" mass="31311">PGCLGQEEVCGRPPLNTRIVGGQNAPAGSWPWQASIHFFGSHLCGGSLINTDWVLSAAHCFPSVGAGDLEVYLGRQNQEGSNPNEVRTTVSRIISHPSYDRFTKDNDIALLQLSAPVTFTNFIRPVCLAASESVFINGPVSWVTGWGNIREGESLPSPGTLQEVEVRVIVNTQCNSLYGVGTITDNMICAGVLAGGKDSCQGDSGGPLVSKQDSVWVQSGIVSFGRGCARPNFPGVYTRVSRYQSWINSFINRNQPGFILFTVPPPPVTTGPQSKIKNLVILSFMINMLKL</sequence>
<organism evidence="4 5">
    <name type="scientific">Clupea harengus</name>
    <name type="common">Atlantic herring</name>
    <dbReference type="NCBI Taxonomy" id="7950"/>
    <lineage>
        <taxon>Eukaryota</taxon>
        <taxon>Metazoa</taxon>
        <taxon>Chordata</taxon>
        <taxon>Craniata</taxon>
        <taxon>Vertebrata</taxon>
        <taxon>Euteleostomi</taxon>
        <taxon>Actinopterygii</taxon>
        <taxon>Neopterygii</taxon>
        <taxon>Teleostei</taxon>
        <taxon>Clupei</taxon>
        <taxon>Clupeiformes</taxon>
        <taxon>Clupeoidei</taxon>
        <taxon>Clupeidae</taxon>
        <taxon>Clupea</taxon>
    </lineage>
</organism>
<dbReference type="GO" id="GO:0006508">
    <property type="term" value="P:proteolysis"/>
    <property type="evidence" value="ECO:0007669"/>
    <property type="project" value="UniProtKB-KW"/>
</dbReference>
<keyword evidence="4" id="KW-1185">Reference proteome</keyword>
<dbReference type="GeneID" id="122128869"/>
<dbReference type="PROSITE" id="PS00135">
    <property type="entry name" value="TRYPSIN_SER"/>
    <property type="match status" value="1"/>
</dbReference>
<gene>
    <name evidence="5" type="primary">LOC122128869</name>
</gene>
<protein>
    <submittedName>
        <fullName evidence="5">Testisin-like</fullName>
    </submittedName>
</protein>
<keyword evidence="2" id="KW-0645">Protease</keyword>
<dbReference type="Pfam" id="PF00089">
    <property type="entry name" value="Trypsin"/>
    <property type="match status" value="1"/>
</dbReference>
<dbReference type="AlphaFoldDB" id="A0A8M1KBW1"/>
<dbReference type="SMART" id="SM00020">
    <property type="entry name" value="Tryp_SPc"/>
    <property type="match status" value="1"/>
</dbReference>
<evidence type="ECO:0000256" key="1">
    <source>
        <dbReference type="ARBA" id="ARBA00023157"/>
    </source>
</evidence>
<accession>A0A8M1KBW1</accession>
<keyword evidence="2" id="KW-0378">Hydrolase</keyword>
<dbReference type="FunFam" id="2.40.10.10:FF:000057">
    <property type="entry name" value="Zgc:100868"/>
    <property type="match status" value="1"/>
</dbReference>
<dbReference type="PROSITE" id="PS00134">
    <property type="entry name" value="TRYPSIN_HIS"/>
    <property type="match status" value="1"/>
</dbReference>
<dbReference type="PROSITE" id="PS50240">
    <property type="entry name" value="TRYPSIN_DOM"/>
    <property type="match status" value="1"/>
</dbReference>
<proteinExistence type="predicted"/>
<dbReference type="InterPro" id="IPR001254">
    <property type="entry name" value="Trypsin_dom"/>
</dbReference>
<dbReference type="InterPro" id="IPR033116">
    <property type="entry name" value="TRYPSIN_SER"/>
</dbReference>
<keyword evidence="2" id="KW-0720">Serine protease</keyword>
<feature type="domain" description="Peptidase S1" evidence="3">
    <location>
        <begin position="19"/>
        <end position="252"/>
    </location>
</feature>
<feature type="non-terminal residue" evidence="5">
    <location>
        <position position="1"/>
    </location>
</feature>
<dbReference type="PANTHER" id="PTHR24253:SF171">
    <property type="entry name" value="SERINE PROTEASE 56-LIKE"/>
    <property type="match status" value="1"/>
</dbReference>
<evidence type="ECO:0000259" key="3">
    <source>
        <dbReference type="PROSITE" id="PS50240"/>
    </source>
</evidence>
<dbReference type="GO" id="GO:0004252">
    <property type="term" value="F:serine-type endopeptidase activity"/>
    <property type="evidence" value="ECO:0007669"/>
    <property type="project" value="InterPro"/>
</dbReference>
<keyword evidence="1" id="KW-1015">Disulfide bond</keyword>
<dbReference type="KEGG" id="char:122128869"/>
<reference evidence="5" key="1">
    <citation type="submission" date="2025-08" db="UniProtKB">
        <authorList>
            <consortium name="RefSeq"/>
        </authorList>
    </citation>
    <scope>IDENTIFICATION</scope>
</reference>
<dbReference type="OrthoDB" id="10002959at2759"/>
<dbReference type="CDD" id="cd00190">
    <property type="entry name" value="Tryp_SPc"/>
    <property type="match status" value="1"/>
</dbReference>
<evidence type="ECO:0000313" key="5">
    <source>
        <dbReference type="RefSeq" id="XP_042559758.1"/>
    </source>
</evidence>
<dbReference type="RefSeq" id="XP_042559758.1">
    <property type="nucleotide sequence ID" value="XM_042703824.1"/>
</dbReference>
<dbReference type="Proteomes" id="UP000515152">
    <property type="component" value="Chromosome 26"/>
</dbReference>
<dbReference type="InterPro" id="IPR018114">
    <property type="entry name" value="TRYPSIN_HIS"/>
</dbReference>
<evidence type="ECO:0000313" key="4">
    <source>
        <dbReference type="Proteomes" id="UP000515152"/>
    </source>
</evidence>
<name>A0A8M1KBW1_CLUHA</name>
<evidence type="ECO:0000256" key="2">
    <source>
        <dbReference type="RuleBase" id="RU363034"/>
    </source>
</evidence>
<dbReference type="PANTHER" id="PTHR24253">
    <property type="entry name" value="TRANSMEMBRANE PROTEASE SERINE"/>
    <property type="match status" value="1"/>
</dbReference>